<protein>
    <recommendedName>
        <fullName evidence="3">RRM domain-containing protein</fullName>
    </recommendedName>
</protein>
<evidence type="ECO:0000259" key="3">
    <source>
        <dbReference type="PROSITE" id="PS50102"/>
    </source>
</evidence>
<keyword evidence="5" id="KW-1185">Reference proteome</keyword>
<evidence type="ECO:0000313" key="5">
    <source>
        <dbReference type="Proteomes" id="UP000007875"/>
    </source>
</evidence>
<dbReference type="AlphaFoldDB" id="H2ZMK4"/>
<dbReference type="InterPro" id="IPR050502">
    <property type="entry name" value="Euk_RNA-bind_prot"/>
</dbReference>
<dbReference type="eggNOG" id="KOG0145">
    <property type="taxonomic scope" value="Eukaryota"/>
</dbReference>
<dbReference type="InParanoid" id="H2ZMK4"/>
<dbReference type="Proteomes" id="UP000007875">
    <property type="component" value="Unassembled WGS sequence"/>
</dbReference>
<dbReference type="CDD" id="cd12389">
    <property type="entry name" value="RRM2_RAVER"/>
    <property type="match status" value="1"/>
</dbReference>
<proteinExistence type="predicted"/>
<evidence type="ECO:0000256" key="2">
    <source>
        <dbReference type="PROSITE-ProRule" id="PRU00176"/>
    </source>
</evidence>
<name>H2ZMK4_CIOSA</name>
<dbReference type="HOGENOM" id="CLU_778345_0_0_1"/>
<feature type="domain" description="RRM" evidence="3">
    <location>
        <begin position="98"/>
        <end position="176"/>
    </location>
</feature>
<sequence length="356" mass="39873">MNINMREKSRTFIEESKLEFSKKCRRISIKNIPAGVLNQDIFELLKPYFYQQIHIDKNSLSCKAVLLDGTSAARCLDELNGKIFRGQRLAVSLASCDFMLCITQLPLAFTYDQFLSLITPFGTPERCFLVHSDVTGHSMGYGCVEFTSKESSIKAKNQLNGFKIQNNVLQVHWLDSIPAEYSGLYSSCLLLEDLPPGFKDQHLLIDVFSQFVSPNFCQLAQCPQNDFAVVEYADSSMAEESWRKLNGYRIGDFPLKVSFCVPGPCGLVVLNALRASRDLKRGNPCGGLLPTPVMDHLTNKPISTPMMSHQKDQLNQLNTDNFAAVASKESQVQQLLSALQSRYSESQTMNPQDLEG</sequence>
<keyword evidence="1 2" id="KW-0694">RNA-binding</keyword>
<evidence type="ECO:0000256" key="1">
    <source>
        <dbReference type="ARBA" id="ARBA00022884"/>
    </source>
</evidence>
<dbReference type="GO" id="GO:0005634">
    <property type="term" value="C:nucleus"/>
    <property type="evidence" value="ECO:0007669"/>
    <property type="project" value="TreeGrafter"/>
</dbReference>
<dbReference type="Pfam" id="PF00076">
    <property type="entry name" value="RRM_1"/>
    <property type="match status" value="1"/>
</dbReference>
<dbReference type="GO" id="GO:0003729">
    <property type="term" value="F:mRNA binding"/>
    <property type="evidence" value="ECO:0007669"/>
    <property type="project" value="TreeGrafter"/>
</dbReference>
<accession>H2ZMK4</accession>
<dbReference type="PANTHER" id="PTHR48025:SF1">
    <property type="entry name" value="RRM DOMAIN-CONTAINING PROTEIN"/>
    <property type="match status" value="1"/>
</dbReference>
<dbReference type="InterPro" id="IPR000504">
    <property type="entry name" value="RRM_dom"/>
</dbReference>
<dbReference type="InterPro" id="IPR035979">
    <property type="entry name" value="RBD_domain_sf"/>
</dbReference>
<organism evidence="4 5">
    <name type="scientific">Ciona savignyi</name>
    <name type="common">Pacific transparent sea squirt</name>
    <dbReference type="NCBI Taxonomy" id="51511"/>
    <lineage>
        <taxon>Eukaryota</taxon>
        <taxon>Metazoa</taxon>
        <taxon>Chordata</taxon>
        <taxon>Tunicata</taxon>
        <taxon>Ascidiacea</taxon>
        <taxon>Phlebobranchia</taxon>
        <taxon>Cionidae</taxon>
        <taxon>Ciona</taxon>
    </lineage>
</organism>
<reference evidence="4" key="3">
    <citation type="submission" date="2025-09" db="UniProtKB">
        <authorList>
            <consortium name="Ensembl"/>
        </authorList>
    </citation>
    <scope>IDENTIFICATION</scope>
</reference>
<evidence type="ECO:0000313" key="4">
    <source>
        <dbReference type="Ensembl" id="ENSCSAVP00000018820.1"/>
    </source>
</evidence>
<dbReference type="STRING" id="51511.ENSCSAVP00000018820"/>
<dbReference type="GeneTree" id="ENSGT00940000173908"/>
<dbReference type="SUPFAM" id="SSF54928">
    <property type="entry name" value="RNA-binding domain, RBD"/>
    <property type="match status" value="2"/>
</dbReference>
<reference evidence="5" key="1">
    <citation type="submission" date="2003-08" db="EMBL/GenBank/DDBJ databases">
        <authorList>
            <person name="Birren B."/>
            <person name="Nusbaum C."/>
            <person name="Abebe A."/>
            <person name="Abouelleil A."/>
            <person name="Adekoya E."/>
            <person name="Ait-zahra M."/>
            <person name="Allen N."/>
            <person name="Allen T."/>
            <person name="An P."/>
            <person name="Anderson M."/>
            <person name="Anderson S."/>
            <person name="Arachchi H."/>
            <person name="Armbruster J."/>
            <person name="Bachantsang P."/>
            <person name="Baldwin J."/>
            <person name="Barry A."/>
            <person name="Bayul T."/>
            <person name="Blitshsteyn B."/>
            <person name="Bloom T."/>
            <person name="Blye J."/>
            <person name="Boguslavskiy L."/>
            <person name="Borowsky M."/>
            <person name="Boukhgalter B."/>
            <person name="Brunache A."/>
            <person name="Butler J."/>
            <person name="Calixte N."/>
            <person name="Calvo S."/>
            <person name="Camarata J."/>
            <person name="Campo K."/>
            <person name="Chang J."/>
            <person name="Cheshatsang Y."/>
            <person name="Citroen M."/>
            <person name="Collymore A."/>
            <person name="Considine T."/>
            <person name="Cook A."/>
            <person name="Cooke P."/>
            <person name="Corum B."/>
            <person name="Cuomo C."/>
            <person name="David R."/>
            <person name="Dawoe T."/>
            <person name="Degray S."/>
            <person name="Dodge S."/>
            <person name="Dooley K."/>
            <person name="Dorje P."/>
            <person name="Dorjee K."/>
            <person name="Dorris L."/>
            <person name="Duffey N."/>
            <person name="Dupes A."/>
            <person name="Elkins T."/>
            <person name="Engels R."/>
            <person name="Erickson J."/>
            <person name="Farina A."/>
            <person name="Faro S."/>
            <person name="Ferreira P."/>
            <person name="Fischer H."/>
            <person name="Fitzgerald M."/>
            <person name="Foley K."/>
            <person name="Gage D."/>
            <person name="Galagan J."/>
            <person name="Gearin G."/>
            <person name="Gnerre S."/>
            <person name="Gnirke A."/>
            <person name="Goyette A."/>
            <person name="Graham J."/>
            <person name="Grandbois E."/>
            <person name="Gyaltsen K."/>
            <person name="Hafez N."/>
            <person name="Hagopian D."/>
            <person name="Hagos B."/>
            <person name="Hall J."/>
            <person name="Hatcher B."/>
            <person name="Heller A."/>
            <person name="Higgins H."/>
            <person name="Honan T."/>
            <person name="Horn A."/>
            <person name="Houde N."/>
            <person name="Hughes L."/>
            <person name="Hulme W."/>
            <person name="Husby E."/>
            <person name="Iliev I."/>
            <person name="Jaffe D."/>
            <person name="Jones C."/>
            <person name="Kamal M."/>
            <person name="Kamat A."/>
            <person name="Kamvysselis M."/>
            <person name="Karlsson E."/>
            <person name="Kells C."/>
            <person name="Kieu A."/>
            <person name="Kisner P."/>
            <person name="Kodira C."/>
            <person name="Kulbokas E."/>
            <person name="Labutti K."/>
            <person name="Lama D."/>
            <person name="Landers T."/>
            <person name="Leger J."/>
            <person name="Levine S."/>
            <person name="Lewis D."/>
            <person name="Lewis T."/>
            <person name="Lindblad-toh K."/>
            <person name="Liu X."/>
            <person name="Lokyitsang T."/>
            <person name="Lokyitsang Y."/>
            <person name="Lucien O."/>
            <person name="Lui A."/>
            <person name="Ma L.J."/>
            <person name="Mabbitt R."/>
            <person name="Macdonald J."/>
            <person name="Maclean C."/>
            <person name="Major J."/>
            <person name="Manning J."/>
            <person name="Marabella R."/>
            <person name="Maru K."/>
            <person name="Matthews C."/>
            <person name="Mauceli E."/>
            <person name="Mccarthy M."/>
            <person name="Mcdonough S."/>
            <person name="Mcghee T."/>
            <person name="Meldrim J."/>
            <person name="Meneus L."/>
            <person name="Mesirov J."/>
            <person name="Mihalev A."/>
            <person name="Mihova T."/>
            <person name="Mikkelsen T."/>
            <person name="Mlenga V."/>
            <person name="Moru K."/>
            <person name="Mozes J."/>
            <person name="Mulrain L."/>
            <person name="Munson G."/>
            <person name="Naylor J."/>
            <person name="Newes C."/>
            <person name="Nguyen C."/>
            <person name="Nguyen N."/>
            <person name="Nguyen T."/>
            <person name="Nicol R."/>
            <person name="Nielsen C."/>
            <person name="Nizzari M."/>
            <person name="Norbu C."/>
            <person name="Norbu N."/>
            <person name="O'donnell P."/>
            <person name="Okoawo O."/>
            <person name="O'leary S."/>
            <person name="Omotosho B."/>
            <person name="O'neill K."/>
            <person name="Osman S."/>
            <person name="Parker S."/>
            <person name="Perrin D."/>
            <person name="Phunkhang P."/>
            <person name="Piqani B."/>
            <person name="Purcell S."/>
            <person name="Rachupka T."/>
            <person name="Ramasamy U."/>
            <person name="Rameau R."/>
            <person name="Ray V."/>
            <person name="Raymond C."/>
            <person name="Retta R."/>
            <person name="Richardson S."/>
            <person name="Rise C."/>
            <person name="Rodriguez J."/>
            <person name="Rogers J."/>
            <person name="Rogov P."/>
            <person name="Rutman M."/>
            <person name="Schupbach R."/>
            <person name="Seaman C."/>
            <person name="Settipalli S."/>
            <person name="Sharpe T."/>
            <person name="Sheridan J."/>
            <person name="Sherpa N."/>
            <person name="Shi J."/>
            <person name="Smirnov S."/>
            <person name="Smith C."/>
            <person name="Sougnez C."/>
            <person name="Spencer B."/>
            <person name="Stalker J."/>
            <person name="Stange-thomann N."/>
            <person name="Stavropoulos S."/>
            <person name="Stetson K."/>
            <person name="Stone C."/>
            <person name="Stone S."/>
            <person name="Stubbs M."/>
            <person name="Talamas J."/>
            <person name="Tchuinga P."/>
            <person name="Tenzing P."/>
            <person name="Tesfaye S."/>
            <person name="Theodore J."/>
            <person name="Thoulutsang Y."/>
            <person name="Topham K."/>
            <person name="Towey S."/>
            <person name="Tsamla T."/>
            <person name="Tsomo N."/>
            <person name="Vallee D."/>
            <person name="Vassiliev H."/>
            <person name="Venkataraman V."/>
            <person name="Vinson J."/>
            <person name="Vo A."/>
            <person name="Wade C."/>
            <person name="Wang S."/>
            <person name="Wangchuk T."/>
            <person name="Wangdi T."/>
            <person name="Whittaker C."/>
            <person name="Wilkinson J."/>
            <person name="Wu Y."/>
            <person name="Wyman D."/>
            <person name="Yadav S."/>
            <person name="Yang S."/>
            <person name="Yang X."/>
            <person name="Yeager S."/>
            <person name="Yee E."/>
            <person name="Young G."/>
            <person name="Zainoun J."/>
            <person name="Zembeck L."/>
            <person name="Zimmer A."/>
            <person name="Zody M."/>
            <person name="Lander E."/>
        </authorList>
    </citation>
    <scope>NUCLEOTIDE SEQUENCE [LARGE SCALE GENOMIC DNA]</scope>
</reference>
<dbReference type="PANTHER" id="PTHR48025">
    <property type="entry name" value="OS02G0815200 PROTEIN"/>
    <property type="match status" value="1"/>
</dbReference>
<dbReference type="PROSITE" id="PS50102">
    <property type="entry name" value="RRM"/>
    <property type="match status" value="1"/>
</dbReference>
<dbReference type="FunFam" id="3.30.70.330:FF:000100">
    <property type="entry name" value="Putative ribonucleoprotein PTB-binding 1"/>
    <property type="match status" value="1"/>
</dbReference>
<dbReference type="OMA" id="CARTHTR"/>
<dbReference type="SMART" id="SM00360">
    <property type="entry name" value="RRM"/>
    <property type="match status" value="3"/>
</dbReference>
<reference evidence="4" key="2">
    <citation type="submission" date="2025-08" db="UniProtKB">
        <authorList>
            <consortium name="Ensembl"/>
        </authorList>
    </citation>
    <scope>IDENTIFICATION</scope>
</reference>
<dbReference type="Ensembl" id="ENSCSAVT00000019026.1">
    <property type="protein sequence ID" value="ENSCSAVP00000018820.1"/>
    <property type="gene ID" value="ENSCSAVG00000011058.1"/>
</dbReference>
<dbReference type="InterPro" id="IPR012677">
    <property type="entry name" value="Nucleotide-bd_a/b_plait_sf"/>
</dbReference>
<dbReference type="Gene3D" id="3.30.70.330">
    <property type="match status" value="3"/>
</dbReference>